<reference evidence="2" key="1">
    <citation type="submission" date="2021-11" db="EMBL/GenBank/DDBJ databases">
        <title>Cultivation dependent microbiological survey of springs from the worlds oldest radium mine currently devoted to the extraction of radon-saturated water.</title>
        <authorList>
            <person name="Kapinusova G."/>
            <person name="Smrhova T."/>
            <person name="Strejcek M."/>
            <person name="Suman J."/>
            <person name="Jani K."/>
            <person name="Pajer P."/>
            <person name="Uhlik O."/>
        </authorList>
    </citation>
    <scope>NUCLEOTIDE SEQUENCE [LARGE SCALE GENOMIC DNA]</scope>
    <source>
        <strain evidence="2">J379</strain>
    </source>
</reference>
<sequence length="91" mass="9925">MASSCSFQISKTSTWPANSRATRAMKLAKSFGFTGGLYGSADPLAHDGERTTVSMVLTPIACSRSIVRRYAPTSVWSIWPRAGSKRSHCRK</sequence>
<keyword evidence="2" id="KW-1185">Reference proteome</keyword>
<proteinExistence type="predicted"/>
<dbReference type="RefSeq" id="WP_353866899.1">
    <property type="nucleotide sequence ID" value="NZ_CP088295.1"/>
</dbReference>
<evidence type="ECO:0000313" key="1">
    <source>
        <dbReference type="EMBL" id="UUY05261.1"/>
    </source>
</evidence>
<name>A0ABY5PKV8_9ACTN</name>
<accession>A0ABY5PKV8</accession>
<evidence type="ECO:0000313" key="2">
    <source>
        <dbReference type="Proteomes" id="UP001058860"/>
    </source>
</evidence>
<organism evidence="1 2">
    <name type="scientific">Svornostia abyssi</name>
    <dbReference type="NCBI Taxonomy" id="2898438"/>
    <lineage>
        <taxon>Bacteria</taxon>
        <taxon>Bacillati</taxon>
        <taxon>Actinomycetota</taxon>
        <taxon>Thermoleophilia</taxon>
        <taxon>Solirubrobacterales</taxon>
        <taxon>Baekduiaceae</taxon>
        <taxon>Svornostia</taxon>
    </lineage>
</organism>
<dbReference type="EMBL" id="CP088295">
    <property type="protein sequence ID" value="UUY05261.1"/>
    <property type="molecule type" value="Genomic_DNA"/>
</dbReference>
<protein>
    <submittedName>
        <fullName evidence="1">Uncharacterized protein</fullName>
    </submittedName>
</protein>
<dbReference type="Proteomes" id="UP001058860">
    <property type="component" value="Chromosome"/>
</dbReference>
<gene>
    <name evidence="1" type="ORF">LRS13_06990</name>
</gene>